<evidence type="ECO:0000256" key="9">
    <source>
        <dbReference type="SAM" id="Phobius"/>
    </source>
</evidence>
<keyword evidence="6 9" id="KW-1133">Transmembrane helix</keyword>
<comment type="caution">
    <text evidence="11">The sequence shown here is derived from an EMBL/GenBank/DDBJ whole genome shotgun (WGS) entry which is preliminary data.</text>
</comment>
<evidence type="ECO:0000313" key="12">
    <source>
        <dbReference type="Proteomes" id="UP001519343"/>
    </source>
</evidence>
<organism evidence="11 12">
    <name type="scientific">Ammoniphilus resinae</name>
    <dbReference type="NCBI Taxonomy" id="861532"/>
    <lineage>
        <taxon>Bacteria</taxon>
        <taxon>Bacillati</taxon>
        <taxon>Bacillota</taxon>
        <taxon>Bacilli</taxon>
        <taxon>Bacillales</taxon>
        <taxon>Paenibacillaceae</taxon>
        <taxon>Aneurinibacillus group</taxon>
        <taxon>Ammoniphilus</taxon>
    </lineage>
</organism>
<evidence type="ECO:0000256" key="7">
    <source>
        <dbReference type="ARBA" id="ARBA00023136"/>
    </source>
</evidence>
<dbReference type="Pfam" id="PF04290">
    <property type="entry name" value="DctQ"/>
    <property type="match status" value="1"/>
</dbReference>
<evidence type="ECO:0000259" key="10">
    <source>
        <dbReference type="Pfam" id="PF04290"/>
    </source>
</evidence>
<keyword evidence="4" id="KW-0997">Cell inner membrane</keyword>
<proteinExistence type="inferred from homology"/>
<dbReference type="Proteomes" id="UP001519343">
    <property type="component" value="Unassembled WGS sequence"/>
</dbReference>
<evidence type="ECO:0000256" key="5">
    <source>
        <dbReference type="ARBA" id="ARBA00022692"/>
    </source>
</evidence>
<evidence type="ECO:0000313" key="11">
    <source>
        <dbReference type="EMBL" id="MBP1932662.1"/>
    </source>
</evidence>
<dbReference type="RefSeq" id="WP_209810697.1">
    <property type="nucleotide sequence ID" value="NZ_JAGGKT010000007.1"/>
</dbReference>
<evidence type="ECO:0000256" key="4">
    <source>
        <dbReference type="ARBA" id="ARBA00022519"/>
    </source>
</evidence>
<evidence type="ECO:0000256" key="8">
    <source>
        <dbReference type="ARBA" id="ARBA00038436"/>
    </source>
</evidence>
<evidence type="ECO:0000256" key="3">
    <source>
        <dbReference type="ARBA" id="ARBA00022475"/>
    </source>
</evidence>
<keyword evidence="3" id="KW-1003">Cell membrane</keyword>
<keyword evidence="7 9" id="KW-0472">Membrane</keyword>
<dbReference type="EMBL" id="JAGGKT010000007">
    <property type="protein sequence ID" value="MBP1932662.1"/>
    <property type="molecule type" value="Genomic_DNA"/>
</dbReference>
<protein>
    <submittedName>
        <fullName evidence="11">TRAP-type C4-dicarboxylate transport system permease small subunit</fullName>
    </submittedName>
</protein>
<accession>A0ABS4GRL2</accession>
<feature type="transmembrane region" description="Helical" evidence="9">
    <location>
        <begin position="101"/>
        <end position="121"/>
    </location>
</feature>
<name>A0ABS4GRL2_9BACL</name>
<keyword evidence="5 9" id="KW-0812">Transmembrane</keyword>
<dbReference type="InterPro" id="IPR055348">
    <property type="entry name" value="DctQ"/>
</dbReference>
<keyword evidence="2" id="KW-0813">Transport</keyword>
<keyword evidence="12" id="KW-1185">Reference proteome</keyword>
<comment type="similarity">
    <text evidence="8">Belongs to the TRAP transporter small permease family.</text>
</comment>
<sequence length="196" mass="21960">MSQNQMDSIVSPLDRNMKWKSFDILERILMILCGICISGFTLGVFLDVLTRTIGHPWLWLQEVTISFFTYGIFIGAAAATRRNQHVLLSSAASKYTGKVRLFWEVFNRIVILAVAFCLIFYGYSNYLLGFGSFLMPSMTPIAVLYAAIPISGILISLFIIEQIVNGWKNGFDTQSFYEVQILEQVGSESDNKGVAG</sequence>
<comment type="subcellular location">
    <subcellularLocation>
        <location evidence="1">Cell inner membrane</location>
        <topology evidence="1">Multi-pass membrane protein</topology>
    </subcellularLocation>
</comment>
<dbReference type="InterPro" id="IPR007387">
    <property type="entry name" value="TRAP_DctQ"/>
</dbReference>
<feature type="transmembrane region" description="Helical" evidence="9">
    <location>
        <begin position="58"/>
        <end position="80"/>
    </location>
</feature>
<feature type="transmembrane region" description="Helical" evidence="9">
    <location>
        <begin position="24"/>
        <end position="46"/>
    </location>
</feature>
<gene>
    <name evidence="11" type="ORF">J2Z37_002670</name>
</gene>
<evidence type="ECO:0000256" key="1">
    <source>
        <dbReference type="ARBA" id="ARBA00004429"/>
    </source>
</evidence>
<evidence type="ECO:0000256" key="2">
    <source>
        <dbReference type="ARBA" id="ARBA00022448"/>
    </source>
</evidence>
<dbReference type="PANTHER" id="PTHR35011">
    <property type="entry name" value="2,3-DIKETO-L-GULONATE TRAP TRANSPORTER SMALL PERMEASE PROTEIN YIAM"/>
    <property type="match status" value="1"/>
</dbReference>
<feature type="domain" description="Tripartite ATP-independent periplasmic transporters DctQ component" evidence="10">
    <location>
        <begin position="41"/>
        <end position="168"/>
    </location>
</feature>
<reference evidence="11 12" key="1">
    <citation type="submission" date="2021-03" db="EMBL/GenBank/DDBJ databases">
        <title>Genomic Encyclopedia of Type Strains, Phase IV (KMG-IV): sequencing the most valuable type-strain genomes for metagenomic binning, comparative biology and taxonomic classification.</title>
        <authorList>
            <person name="Goeker M."/>
        </authorList>
    </citation>
    <scope>NUCLEOTIDE SEQUENCE [LARGE SCALE GENOMIC DNA]</scope>
    <source>
        <strain evidence="11 12">DSM 24738</strain>
    </source>
</reference>
<dbReference type="PANTHER" id="PTHR35011:SF5">
    <property type="entry name" value="SIALIC ACID TRAP TRANSPORTER SMALL PERMEASE PROTEIN SIAQ"/>
    <property type="match status" value="1"/>
</dbReference>
<feature type="transmembrane region" description="Helical" evidence="9">
    <location>
        <begin position="141"/>
        <end position="160"/>
    </location>
</feature>
<evidence type="ECO:0000256" key="6">
    <source>
        <dbReference type="ARBA" id="ARBA00022989"/>
    </source>
</evidence>